<evidence type="ECO:0000256" key="7">
    <source>
        <dbReference type="ARBA" id="ARBA00023136"/>
    </source>
</evidence>
<dbReference type="InterPro" id="IPR007387">
    <property type="entry name" value="TRAP_DctQ"/>
</dbReference>
<evidence type="ECO:0000313" key="12">
    <source>
        <dbReference type="Proteomes" id="UP000182932"/>
    </source>
</evidence>
<evidence type="ECO:0000256" key="9">
    <source>
        <dbReference type="RuleBase" id="RU369079"/>
    </source>
</evidence>
<dbReference type="GO" id="GO:0005886">
    <property type="term" value="C:plasma membrane"/>
    <property type="evidence" value="ECO:0007669"/>
    <property type="project" value="UniProtKB-SubCell"/>
</dbReference>
<comment type="subunit">
    <text evidence="9">The complex comprises the extracytoplasmic solute receptor protein and the two transmembrane proteins.</text>
</comment>
<keyword evidence="12" id="KW-1185">Reference proteome</keyword>
<keyword evidence="3" id="KW-1003">Cell membrane</keyword>
<dbReference type="GeneID" id="80820685"/>
<evidence type="ECO:0000256" key="6">
    <source>
        <dbReference type="ARBA" id="ARBA00022989"/>
    </source>
</evidence>
<dbReference type="PANTHER" id="PTHR35011">
    <property type="entry name" value="2,3-DIKETO-L-GULONATE TRAP TRANSPORTER SMALL PERMEASE PROTEIN YIAM"/>
    <property type="match status" value="1"/>
</dbReference>
<reference evidence="11 12" key="1">
    <citation type="submission" date="2016-10" db="EMBL/GenBank/DDBJ databases">
        <authorList>
            <person name="Varghese N."/>
            <person name="Submissions S."/>
        </authorList>
    </citation>
    <scope>NUCLEOTIDE SEQUENCE [LARGE SCALE GENOMIC DNA]</scope>
    <source>
        <strain evidence="11 12">FF3</strain>
    </source>
</reference>
<evidence type="ECO:0000256" key="1">
    <source>
        <dbReference type="ARBA" id="ARBA00004429"/>
    </source>
</evidence>
<feature type="domain" description="Tripartite ATP-independent periplasmic transporters DctQ component" evidence="10">
    <location>
        <begin position="35"/>
        <end position="165"/>
    </location>
</feature>
<comment type="similarity">
    <text evidence="8 9">Belongs to the TRAP transporter small permease family.</text>
</comment>
<feature type="transmembrane region" description="Helical" evidence="9">
    <location>
        <begin position="142"/>
        <end position="162"/>
    </location>
</feature>
<dbReference type="RefSeq" id="WP_074839477.1">
    <property type="nucleotide sequence ID" value="NZ_CATLQZ010000033.1"/>
</dbReference>
<dbReference type="Pfam" id="PF04290">
    <property type="entry name" value="DctQ"/>
    <property type="match status" value="1"/>
</dbReference>
<evidence type="ECO:0000256" key="4">
    <source>
        <dbReference type="ARBA" id="ARBA00022519"/>
    </source>
</evidence>
<dbReference type="AlphaFoldDB" id="A0A975WEL0"/>
<sequence>MSGVKTQETTGPAGRWFHRLANLFAILGGIGLFALMLITVISVFWRYALRDPIFGIGDLSSMSLVVVVAAGVAYGAVHRVHISVDIISAFAGRGVKRVTDLIVRALSVLICGFAAWALAVKGGCGLPCGAVTQNLNIVHTPFYYLLSAALALMTGFVLYQLIVGLKHWSGADPSEVDL</sequence>
<name>A0A975WEL0_9RHOB</name>
<keyword evidence="7 9" id="KW-0472">Membrane</keyword>
<evidence type="ECO:0000259" key="10">
    <source>
        <dbReference type="Pfam" id="PF04290"/>
    </source>
</evidence>
<evidence type="ECO:0000256" key="3">
    <source>
        <dbReference type="ARBA" id="ARBA00022475"/>
    </source>
</evidence>
<evidence type="ECO:0000256" key="2">
    <source>
        <dbReference type="ARBA" id="ARBA00022448"/>
    </source>
</evidence>
<accession>A0A975WEL0</accession>
<feature type="transmembrane region" description="Helical" evidence="9">
    <location>
        <begin position="59"/>
        <end position="80"/>
    </location>
</feature>
<feature type="transmembrane region" description="Helical" evidence="9">
    <location>
        <begin position="101"/>
        <end position="122"/>
    </location>
</feature>
<evidence type="ECO:0000313" key="11">
    <source>
        <dbReference type="EMBL" id="SEK07523.1"/>
    </source>
</evidence>
<comment type="subcellular location">
    <subcellularLocation>
        <location evidence="1 9">Cell inner membrane</location>
        <topology evidence="1 9">Multi-pass membrane protein</topology>
    </subcellularLocation>
</comment>
<feature type="transmembrane region" description="Helical" evidence="9">
    <location>
        <begin position="20"/>
        <end position="47"/>
    </location>
</feature>
<dbReference type="InterPro" id="IPR055348">
    <property type="entry name" value="DctQ"/>
</dbReference>
<keyword evidence="2 9" id="KW-0813">Transport</keyword>
<dbReference type="Proteomes" id="UP000182932">
    <property type="component" value="Unassembled WGS sequence"/>
</dbReference>
<keyword evidence="4 9" id="KW-0997">Cell inner membrane</keyword>
<evidence type="ECO:0000256" key="8">
    <source>
        <dbReference type="ARBA" id="ARBA00038436"/>
    </source>
</evidence>
<comment type="caution">
    <text evidence="11">The sequence shown here is derived from an EMBL/GenBank/DDBJ whole genome shotgun (WGS) entry which is preliminary data.</text>
</comment>
<dbReference type="GO" id="GO:0022857">
    <property type="term" value="F:transmembrane transporter activity"/>
    <property type="evidence" value="ECO:0007669"/>
    <property type="project" value="UniProtKB-UniRule"/>
</dbReference>
<organism evidence="11 12">
    <name type="scientific">Marinovum algicola</name>
    <dbReference type="NCBI Taxonomy" id="42444"/>
    <lineage>
        <taxon>Bacteria</taxon>
        <taxon>Pseudomonadati</taxon>
        <taxon>Pseudomonadota</taxon>
        <taxon>Alphaproteobacteria</taxon>
        <taxon>Rhodobacterales</taxon>
        <taxon>Roseobacteraceae</taxon>
        <taxon>Marinovum</taxon>
    </lineage>
</organism>
<dbReference type="EMBL" id="FNYY01000024">
    <property type="protein sequence ID" value="SEK07523.1"/>
    <property type="molecule type" value="Genomic_DNA"/>
</dbReference>
<proteinExistence type="inferred from homology"/>
<protein>
    <recommendedName>
        <fullName evidence="9">TRAP transporter small permease protein</fullName>
    </recommendedName>
</protein>
<comment type="function">
    <text evidence="9">Part of the tripartite ATP-independent periplasmic (TRAP) transport system.</text>
</comment>
<dbReference type="GO" id="GO:0015740">
    <property type="term" value="P:C4-dicarboxylate transport"/>
    <property type="evidence" value="ECO:0007669"/>
    <property type="project" value="TreeGrafter"/>
</dbReference>
<gene>
    <name evidence="11" type="ORF">SAMN04487940_12468</name>
</gene>
<keyword evidence="6 9" id="KW-1133">Transmembrane helix</keyword>
<dbReference type="PANTHER" id="PTHR35011:SF10">
    <property type="entry name" value="TRAP TRANSPORTER SMALL PERMEASE PROTEIN"/>
    <property type="match status" value="1"/>
</dbReference>
<evidence type="ECO:0000256" key="5">
    <source>
        <dbReference type="ARBA" id="ARBA00022692"/>
    </source>
</evidence>
<keyword evidence="5 9" id="KW-0812">Transmembrane</keyword>